<feature type="non-terminal residue" evidence="1">
    <location>
        <position position="1"/>
    </location>
</feature>
<sequence>LLQMLRERDVKVIVVNKELPKNKLKRMGFESVPTIEAAIDLAQNWHQEADVAVLPAGAETMTRIRSS</sequence>
<reference evidence="1" key="1">
    <citation type="journal article" date="2014" name="Front. Microbiol.">
        <title>High frequency of phylogenetically diverse reductive dehalogenase-homologous genes in deep subseafloor sedimentary metagenomes.</title>
        <authorList>
            <person name="Kawai M."/>
            <person name="Futagami T."/>
            <person name="Toyoda A."/>
            <person name="Takaki Y."/>
            <person name="Nishi S."/>
            <person name="Hori S."/>
            <person name="Arai W."/>
            <person name="Tsubouchi T."/>
            <person name="Morono Y."/>
            <person name="Uchiyama I."/>
            <person name="Ito T."/>
            <person name="Fujiyama A."/>
            <person name="Inagaki F."/>
            <person name="Takami H."/>
        </authorList>
    </citation>
    <scope>NUCLEOTIDE SEQUENCE</scope>
    <source>
        <strain evidence="1">Expedition CK06-06</strain>
    </source>
</reference>
<organism evidence="1">
    <name type="scientific">marine sediment metagenome</name>
    <dbReference type="NCBI Taxonomy" id="412755"/>
    <lineage>
        <taxon>unclassified sequences</taxon>
        <taxon>metagenomes</taxon>
        <taxon>ecological metagenomes</taxon>
    </lineage>
</organism>
<dbReference type="EMBL" id="BARU01026231">
    <property type="protein sequence ID" value="GAH75190.1"/>
    <property type="molecule type" value="Genomic_DNA"/>
</dbReference>
<comment type="caution">
    <text evidence="1">The sequence shown here is derived from an EMBL/GenBank/DDBJ whole genome shotgun (WGS) entry which is preliminary data.</text>
</comment>
<accession>X1J100</accession>
<dbReference type="AlphaFoldDB" id="X1J100"/>
<gene>
    <name evidence="1" type="ORF">S03H2_42167</name>
</gene>
<dbReference type="Gene3D" id="3.90.226.30">
    <property type="match status" value="1"/>
</dbReference>
<evidence type="ECO:0000313" key="1">
    <source>
        <dbReference type="EMBL" id="GAH75190.1"/>
    </source>
</evidence>
<proteinExistence type="predicted"/>
<name>X1J100_9ZZZZ</name>
<protein>
    <submittedName>
        <fullName evidence="1">Uncharacterized protein</fullName>
    </submittedName>
</protein>
<dbReference type="InterPro" id="IPR043166">
    <property type="entry name" value="LarA-like_C"/>
</dbReference>